<keyword evidence="8" id="KW-0902">Two-component regulatory system</keyword>
<proteinExistence type="predicted"/>
<keyword evidence="9" id="KW-1133">Transmembrane helix</keyword>
<evidence type="ECO:0000313" key="11">
    <source>
        <dbReference type="EMBL" id="APC41645.1"/>
    </source>
</evidence>
<dbReference type="GO" id="GO:0000155">
    <property type="term" value="F:phosphorelay sensor kinase activity"/>
    <property type="evidence" value="ECO:0007669"/>
    <property type="project" value="InterPro"/>
</dbReference>
<keyword evidence="9" id="KW-0812">Transmembrane</keyword>
<evidence type="ECO:0000256" key="8">
    <source>
        <dbReference type="ARBA" id="ARBA00023012"/>
    </source>
</evidence>
<evidence type="ECO:0000313" key="12">
    <source>
        <dbReference type="Proteomes" id="UP000182569"/>
    </source>
</evidence>
<evidence type="ECO:0000256" key="6">
    <source>
        <dbReference type="ARBA" id="ARBA00022777"/>
    </source>
</evidence>
<dbReference type="KEGG" id="ceu:A7L45_16990"/>
<dbReference type="Pfam" id="PF07730">
    <property type="entry name" value="HisKA_3"/>
    <property type="match status" value="1"/>
</dbReference>
<dbReference type="InterPro" id="IPR011712">
    <property type="entry name" value="Sig_transdc_His_kin_sub3_dim/P"/>
</dbReference>
<reference evidence="12" key="1">
    <citation type="journal article" date="2016" name="Front. Microbiol.">
        <title>Complete Genome Sequence of Clostridium estertheticum DSM 8809, a Microbe Identified in Spoiled Vacuum Packed Beef.</title>
        <authorList>
            <person name="Yu Z."/>
            <person name="Gunn L."/>
            <person name="Brennan E."/>
            <person name="Reid R."/>
            <person name="Wall P.G."/>
            <person name="Gaora O.P."/>
            <person name="Hurley D."/>
            <person name="Bolton D."/>
            <person name="Fanning S."/>
        </authorList>
    </citation>
    <scope>NUCLEOTIDE SEQUENCE [LARGE SCALE GENOMIC DNA]</scope>
    <source>
        <strain evidence="12">DSM 8809</strain>
    </source>
</reference>
<keyword evidence="5" id="KW-0547">Nucleotide-binding</keyword>
<accession>A0A1J0GJW7</accession>
<keyword evidence="4" id="KW-0808">Transferase</keyword>
<dbReference type="Proteomes" id="UP000182569">
    <property type="component" value="Chromosome"/>
</dbReference>
<dbReference type="RefSeq" id="WP_071613937.1">
    <property type="nucleotide sequence ID" value="NZ_CP015756.1"/>
</dbReference>
<dbReference type="EMBL" id="CP015756">
    <property type="protein sequence ID" value="APC41645.1"/>
    <property type="molecule type" value="Genomic_DNA"/>
</dbReference>
<dbReference type="OrthoDB" id="9781904at2"/>
<gene>
    <name evidence="11" type="ORF">A7L45_16990</name>
</gene>
<dbReference type="InterPro" id="IPR050482">
    <property type="entry name" value="Sensor_HK_TwoCompSys"/>
</dbReference>
<dbReference type="AlphaFoldDB" id="A0A1J0GJW7"/>
<feature type="transmembrane region" description="Helical" evidence="9">
    <location>
        <begin position="95"/>
        <end position="111"/>
    </location>
</feature>
<dbReference type="STRING" id="1552.A7L45_16990"/>
<feature type="transmembrane region" description="Helical" evidence="9">
    <location>
        <begin position="32"/>
        <end position="52"/>
    </location>
</feature>
<dbReference type="InterPro" id="IPR036890">
    <property type="entry name" value="HATPase_C_sf"/>
</dbReference>
<dbReference type="GO" id="GO:0005524">
    <property type="term" value="F:ATP binding"/>
    <property type="evidence" value="ECO:0007669"/>
    <property type="project" value="UniProtKB-KW"/>
</dbReference>
<dbReference type="EC" id="2.7.13.3" evidence="2"/>
<protein>
    <recommendedName>
        <fullName evidence="2">histidine kinase</fullName>
        <ecNumber evidence="2">2.7.13.3</ecNumber>
    </recommendedName>
</protein>
<dbReference type="SUPFAM" id="SSF55874">
    <property type="entry name" value="ATPase domain of HSP90 chaperone/DNA topoisomerase II/histidine kinase"/>
    <property type="match status" value="1"/>
</dbReference>
<keyword evidence="12" id="KW-1185">Reference proteome</keyword>
<sequence length="369" mass="42234">MESWILINKLIILIYVSSLSVKGNFNSLCSNYIVVISLLIYVIINVCKALASSRVHKLIFLCISVFVLLLCSYFVTPIFLILLPINFYEIFMGKIKFVYILSGLIMSVLIINDKIMIYEYLGSSLISLVAYYFILESERTIVKLTICNDSLKEKNYKLRAKLNDQIEYKKQIIYTSQLQERNNIAQEIHDKLGHSISGSLMQLEAAKLLVDKDSNKSKLIIQNITNVLREGMESIRFTLKNIKPEVEQLGINKLKLLVDEFKNKGKINAKLYYSNELDKITYIEWKVICDNIQEVFTNIIKYSQANNVKVNVEVLNTLIKVEIKDDGIGCLRIEKGLGLSGIEERTMNLNGKVIFDGYSGFSVIMLFPI</sequence>
<evidence type="ECO:0000256" key="7">
    <source>
        <dbReference type="ARBA" id="ARBA00022840"/>
    </source>
</evidence>
<evidence type="ECO:0000256" key="9">
    <source>
        <dbReference type="SAM" id="Phobius"/>
    </source>
</evidence>
<feature type="domain" description="Signal transduction histidine kinase subgroup 3 dimerisation and phosphoacceptor" evidence="10">
    <location>
        <begin position="180"/>
        <end position="246"/>
    </location>
</feature>
<feature type="transmembrane region" description="Helical" evidence="9">
    <location>
        <begin position="58"/>
        <end position="83"/>
    </location>
</feature>
<organism evidence="11 12">
    <name type="scientific">Clostridium estertheticum subsp. estertheticum</name>
    <dbReference type="NCBI Taxonomy" id="1552"/>
    <lineage>
        <taxon>Bacteria</taxon>
        <taxon>Bacillati</taxon>
        <taxon>Bacillota</taxon>
        <taxon>Clostridia</taxon>
        <taxon>Eubacteriales</taxon>
        <taxon>Clostridiaceae</taxon>
        <taxon>Clostridium</taxon>
    </lineage>
</organism>
<evidence type="ECO:0000256" key="2">
    <source>
        <dbReference type="ARBA" id="ARBA00012438"/>
    </source>
</evidence>
<dbReference type="Gene3D" id="1.20.5.1930">
    <property type="match status" value="1"/>
</dbReference>
<evidence type="ECO:0000256" key="1">
    <source>
        <dbReference type="ARBA" id="ARBA00000085"/>
    </source>
</evidence>
<keyword evidence="3" id="KW-0597">Phosphoprotein</keyword>
<dbReference type="PANTHER" id="PTHR24421">
    <property type="entry name" value="NITRATE/NITRITE SENSOR PROTEIN NARX-RELATED"/>
    <property type="match status" value="1"/>
</dbReference>
<keyword evidence="9" id="KW-0472">Membrane</keyword>
<evidence type="ECO:0000256" key="5">
    <source>
        <dbReference type="ARBA" id="ARBA00022741"/>
    </source>
</evidence>
<dbReference type="GO" id="GO:0016020">
    <property type="term" value="C:membrane"/>
    <property type="evidence" value="ECO:0007669"/>
    <property type="project" value="InterPro"/>
</dbReference>
<evidence type="ECO:0000256" key="4">
    <source>
        <dbReference type="ARBA" id="ARBA00022679"/>
    </source>
</evidence>
<evidence type="ECO:0000256" key="3">
    <source>
        <dbReference type="ARBA" id="ARBA00022553"/>
    </source>
</evidence>
<keyword evidence="7" id="KW-0067">ATP-binding</keyword>
<name>A0A1J0GJW7_9CLOT</name>
<feature type="transmembrane region" description="Helical" evidence="9">
    <location>
        <begin position="117"/>
        <end position="135"/>
    </location>
</feature>
<evidence type="ECO:0000259" key="10">
    <source>
        <dbReference type="Pfam" id="PF07730"/>
    </source>
</evidence>
<comment type="catalytic activity">
    <reaction evidence="1">
        <text>ATP + protein L-histidine = ADP + protein N-phospho-L-histidine.</text>
        <dbReference type="EC" id="2.7.13.3"/>
    </reaction>
</comment>
<dbReference type="GO" id="GO:0046983">
    <property type="term" value="F:protein dimerization activity"/>
    <property type="evidence" value="ECO:0007669"/>
    <property type="project" value="InterPro"/>
</dbReference>
<dbReference type="PANTHER" id="PTHR24421:SF10">
    <property type="entry name" value="NITRATE_NITRITE SENSOR PROTEIN NARQ"/>
    <property type="match status" value="1"/>
</dbReference>
<dbReference type="Gene3D" id="3.30.565.10">
    <property type="entry name" value="Histidine kinase-like ATPase, C-terminal domain"/>
    <property type="match status" value="1"/>
</dbReference>
<keyword evidence="6" id="KW-0418">Kinase</keyword>